<dbReference type="RefSeq" id="WP_344772039.1">
    <property type="nucleotide sequence ID" value="NZ_BAABAH010000001.1"/>
</dbReference>
<evidence type="ECO:0000313" key="2">
    <source>
        <dbReference type="Proteomes" id="UP001501821"/>
    </source>
</evidence>
<gene>
    <name evidence="1" type="ORF">GCM10022242_03390</name>
</gene>
<organism evidence="1 2">
    <name type="scientific">Nocardioides panacisoli</name>
    <dbReference type="NCBI Taxonomy" id="627624"/>
    <lineage>
        <taxon>Bacteria</taxon>
        <taxon>Bacillati</taxon>
        <taxon>Actinomycetota</taxon>
        <taxon>Actinomycetes</taxon>
        <taxon>Propionibacteriales</taxon>
        <taxon>Nocardioidaceae</taxon>
        <taxon>Nocardioides</taxon>
    </lineage>
</organism>
<evidence type="ECO:0000313" key="1">
    <source>
        <dbReference type="EMBL" id="GAA3803565.1"/>
    </source>
</evidence>
<accession>A0ABP7HWR4</accession>
<keyword evidence="2" id="KW-1185">Reference proteome</keyword>
<name>A0ABP7HWR4_9ACTN</name>
<proteinExistence type="predicted"/>
<reference evidence="2" key="1">
    <citation type="journal article" date="2019" name="Int. J. Syst. Evol. Microbiol.">
        <title>The Global Catalogue of Microorganisms (GCM) 10K type strain sequencing project: providing services to taxonomists for standard genome sequencing and annotation.</title>
        <authorList>
            <consortium name="The Broad Institute Genomics Platform"/>
            <consortium name="The Broad Institute Genome Sequencing Center for Infectious Disease"/>
            <person name="Wu L."/>
            <person name="Ma J."/>
        </authorList>
    </citation>
    <scope>NUCLEOTIDE SEQUENCE [LARGE SCALE GENOMIC DNA]</scope>
    <source>
        <strain evidence="2">JCM 16953</strain>
    </source>
</reference>
<comment type="caution">
    <text evidence="1">The sequence shown here is derived from an EMBL/GenBank/DDBJ whole genome shotgun (WGS) entry which is preliminary data.</text>
</comment>
<dbReference type="Proteomes" id="UP001501821">
    <property type="component" value="Unassembled WGS sequence"/>
</dbReference>
<dbReference type="EMBL" id="BAABAH010000001">
    <property type="protein sequence ID" value="GAA3803565.1"/>
    <property type="molecule type" value="Genomic_DNA"/>
</dbReference>
<sequence length="59" mass="6553">MWLAIEITAAVLFVAACVYAEFFSRSRKKIERNPGLTANMMLVQEAWHHNAGDQSTGGI</sequence>
<protein>
    <submittedName>
        <fullName evidence="1">Uncharacterized protein</fullName>
    </submittedName>
</protein>